<gene>
    <name evidence="1" type="ORF">FDP08_12185</name>
</gene>
<protein>
    <submittedName>
        <fullName evidence="1">Uncharacterized protein</fullName>
    </submittedName>
</protein>
<dbReference type="Proteomes" id="UP000308488">
    <property type="component" value="Unassembled WGS sequence"/>
</dbReference>
<keyword evidence="2" id="KW-1185">Reference proteome</keyword>
<reference evidence="1 2" key="1">
    <citation type="submission" date="2019-05" db="EMBL/GenBank/DDBJ databases">
        <title>Marinobacter panjinensis sp. nov., a moderately halophilic bacterium isolated from sea tidal flat environment.</title>
        <authorList>
            <person name="Yang W."/>
            <person name="An M."/>
            <person name="He W."/>
            <person name="Luo X."/>
            <person name="Zhu L."/>
            <person name="Chen G."/>
            <person name="Zhang Y."/>
            <person name="Wang Y."/>
        </authorList>
    </citation>
    <scope>NUCLEOTIDE SEQUENCE [LARGE SCALE GENOMIC DNA]</scope>
    <source>
        <strain evidence="1 2">PJ-16</strain>
    </source>
</reference>
<accession>A0A4U6R4P5</accession>
<dbReference type="EMBL" id="SZYH01000001">
    <property type="protein sequence ID" value="TKV68794.1"/>
    <property type="molecule type" value="Genomic_DNA"/>
</dbReference>
<evidence type="ECO:0000313" key="2">
    <source>
        <dbReference type="Proteomes" id="UP000308488"/>
    </source>
</evidence>
<name>A0A4U6R4P5_9GAMM</name>
<comment type="caution">
    <text evidence="1">The sequence shown here is derived from an EMBL/GenBank/DDBJ whole genome shotgun (WGS) entry which is preliminary data.</text>
</comment>
<proteinExistence type="predicted"/>
<dbReference type="RefSeq" id="WP_137436413.1">
    <property type="nucleotide sequence ID" value="NZ_JANRHC010000002.1"/>
</dbReference>
<organism evidence="1 2">
    <name type="scientific">Marinobacter panjinensis</name>
    <dbReference type="NCBI Taxonomy" id="2576384"/>
    <lineage>
        <taxon>Bacteria</taxon>
        <taxon>Pseudomonadati</taxon>
        <taxon>Pseudomonadota</taxon>
        <taxon>Gammaproteobacteria</taxon>
        <taxon>Pseudomonadales</taxon>
        <taxon>Marinobacteraceae</taxon>
        <taxon>Marinobacter</taxon>
    </lineage>
</organism>
<evidence type="ECO:0000313" key="1">
    <source>
        <dbReference type="EMBL" id="TKV68794.1"/>
    </source>
</evidence>
<dbReference type="AlphaFoldDB" id="A0A4U6R4P5"/>
<sequence>MADPDPVSVPLIVRKIRLAYTRLRGKNIYSLGKSLGRYFDVPHPGHVILSGSGHSNGFAEEQFSLSPPLWSFRCSDPEKDPTQRSEIPP</sequence>